<organism evidence="2 3">
    <name type="scientific">Pyronema omphalodes (strain CBS 100304)</name>
    <name type="common">Pyronema confluens</name>
    <dbReference type="NCBI Taxonomy" id="1076935"/>
    <lineage>
        <taxon>Eukaryota</taxon>
        <taxon>Fungi</taxon>
        <taxon>Dikarya</taxon>
        <taxon>Ascomycota</taxon>
        <taxon>Pezizomycotina</taxon>
        <taxon>Pezizomycetes</taxon>
        <taxon>Pezizales</taxon>
        <taxon>Pyronemataceae</taxon>
        <taxon>Pyronema</taxon>
    </lineage>
</organism>
<reference evidence="2 3" key="1">
    <citation type="journal article" date="2013" name="PLoS Genet.">
        <title>The genome and development-dependent transcriptomes of Pyronema confluens: a window into fungal evolution.</title>
        <authorList>
            <person name="Traeger S."/>
            <person name="Altegoer F."/>
            <person name="Freitag M."/>
            <person name="Gabaldon T."/>
            <person name="Kempken F."/>
            <person name="Kumar A."/>
            <person name="Marcet-Houben M."/>
            <person name="Poggeler S."/>
            <person name="Stajich J.E."/>
            <person name="Nowrousian M."/>
        </authorList>
    </citation>
    <scope>NUCLEOTIDE SEQUENCE [LARGE SCALE GENOMIC DNA]</scope>
    <source>
        <strain evidence="3">CBS 100304</strain>
        <tissue evidence="2">Vegetative mycelium</tissue>
    </source>
</reference>
<feature type="compositionally biased region" description="Low complexity" evidence="1">
    <location>
        <begin position="92"/>
        <end position="103"/>
    </location>
</feature>
<sequence length="112" mass="13039">MSCSAAAREAFVYCLLSVHRERKNSMPRFNTQHHFIFHLNESFEHPRVFENVQQLCSQQTNQLNEQMMTTHLEKNDRDQLRSKSKTRRTMRRSSASGRANSGSQATATKTCF</sequence>
<proteinExistence type="predicted"/>
<accession>U4L7D2</accession>
<dbReference type="Proteomes" id="UP000018144">
    <property type="component" value="Unassembled WGS sequence"/>
</dbReference>
<dbReference type="EMBL" id="HF935425">
    <property type="protein sequence ID" value="CCX08609.1"/>
    <property type="molecule type" value="Genomic_DNA"/>
</dbReference>
<dbReference type="AlphaFoldDB" id="U4L7D2"/>
<gene>
    <name evidence="2" type="ORF">PCON_08202</name>
</gene>
<evidence type="ECO:0000313" key="2">
    <source>
        <dbReference type="EMBL" id="CCX08609.1"/>
    </source>
</evidence>
<feature type="compositionally biased region" description="Basic residues" evidence="1">
    <location>
        <begin position="82"/>
        <end position="91"/>
    </location>
</feature>
<feature type="region of interest" description="Disordered" evidence="1">
    <location>
        <begin position="69"/>
        <end position="112"/>
    </location>
</feature>
<evidence type="ECO:0000256" key="1">
    <source>
        <dbReference type="SAM" id="MobiDB-lite"/>
    </source>
</evidence>
<protein>
    <submittedName>
        <fullName evidence="2">Uncharacterized protein</fullName>
    </submittedName>
</protein>
<evidence type="ECO:0000313" key="3">
    <source>
        <dbReference type="Proteomes" id="UP000018144"/>
    </source>
</evidence>
<name>U4L7D2_PYROM</name>
<keyword evidence="3" id="KW-1185">Reference proteome</keyword>
<feature type="compositionally biased region" description="Basic and acidic residues" evidence="1">
    <location>
        <begin position="71"/>
        <end position="81"/>
    </location>
</feature>